<dbReference type="Proteomes" id="UP000239425">
    <property type="component" value="Unassembled WGS sequence"/>
</dbReference>
<organism evidence="1 2">
    <name type="scientific">Holospora curviuscula</name>
    <dbReference type="NCBI Taxonomy" id="1082868"/>
    <lineage>
        <taxon>Bacteria</taxon>
        <taxon>Pseudomonadati</taxon>
        <taxon>Pseudomonadota</taxon>
        <taxon>Alphaproteobacteria</taxon>
        <taxon>Holosporales</taxon>
        <taxon>Holosporaceae</taxon>
        <taxon>Holospora</taxon>
    </lineage>
</organism>
<proteinExistence type="predicted"/>
<dbReference type="AlphaFoldDB" id="A0A2S5R7G1"/>
<gene>
    <name evidence="1" type="ORF">HCUR_01283</name>
</gene>
<name>A0A2S5R7G1_9PROT</name>
<dbReference type="EMBL" id="PHHC01000120">
    <property type="protein sequence ID" value="PPE03276.1"/>
    <property type="molecule type" value="Genomic_DNA"/>
</dbReference>
<accession>A0A2S5R7G1</accession>
<sequence>MLISFSDPILEGYSKKCYKKIHINIYNKKKIQNSFKNISIIQLQTLVQQFRVIKNFFKTIAQRLKQKMFESKKLLHRMGSNAL</sequence>
<keyword evidence="2" id="KW-1185">Reference proteome</keyword>
<protein>
    <submittedName>
        <fullName evidence="1">Uncharacterized protein</fullName>
    </submittedName>
</protein>
<evidence type="ECO:0000313" key="1">
    <source>
        <dbReference type="EMBL" id="PPE03276.1"/>
    </source>
</evidence>
<comment type="caution">
    <text evidence="1">The sequence shown here is derived from an EMBL/GenBank/DDBJ whole genome shotgun (WGS) entry which is preliminary data.</text>
</comment>
<evidence type="ECO:0000313" key="2">
    <source>
        <dbReference type="Proteomes" id="UP000239425"/>
    </source>
</evidence>
<reference evidence="1 2" key="1">
    <citation type="submission" date="2017-11" db="EMBL/GenBank/DDBJ databases">
        <title>Comparative genomic analysis of Holospora spp., intranuclear symbionts of paramecia.</title>
        <authorList>
            <person name="Garushyants S.K."/>
            <person name="Beliavskaya A."/>
            <person name="Malko D.B."/>
            <person name="Logacheva M.D."/>
            <person name="Rautian M.S."/>
            <person name="Gelfand M.S."/>
        </authorList>
    </citation>
    <scope>NUCLEOTIDE SEQUENCE [LARGE SCALE GENOMIC DNA]</scope>
    <source>
        <strain evidence="2">02AZ16</strain>
    </source>
</reference>